<comment type="caution">
    <text evidence="3">The sequence shown here is derived from an EMBL/GenBank/DDBJ whole genome shotgun (WGS) entry which is preliminary data.</text>
</comment>
<gene>
    <name evidence="3" type="ORF">BBIA_1634</name>
</gene>
<feature type="domain" description="DUF3592" evidence="2">
    <location>
        <begin position="37"/>
        <end position="102"/>
    </location>
</feature>
<dbReference type="RefSeq" id="WP_033493160.1">
    <property type="nucleotide sequence ID" value="NZ_JDUU01000007.1"/>
</dbReference>
<dbReference type="Proteomes" id="UP000029108">
    <property type="component" value="Unassembled WGS sequence"/>
</dbReference>
<dbReference type="OrthoDB" id="9982027at2"/>
<evidence type="ECO:0000313" key="4">
    <source>
        <dbReference type="Proteomes" id="UP000029108"/>
    </source>
</evidence>
<dbReference type="STRING" id="1437608.GCA_000771645_02413"/>
<dbReference type="EMBL" id="JGYN01000009">
    <property type="protein sequence ID" value="KFI51608.1"/>
    <property type="molecule type" value="Genomic_DNA"/>
</dbReference>
<keyword evidence="4" id="KW-1185">Reference proteome</keyword>
<protein>
    <recommendedName>
        <fullName evidence="2">DUF3592 domain-containing protein</fullName>
    </recommendedName>
</protein>
<keyword evidence="1" id="KW-1133">Transmembrane helix</keyword>
<dbReference type="AlphaFoldDB" id="A0A086ZYK8"/>
<keyword evidence="1" id="KW-0812">Transmembrane</keyword>
<dbReference type="InterPro" id="IPR021994">
    <property type="entry name" value="DUF3592"/>
</dbReference>
<feature type="transmembrane region" description="Helical" evidence="1">
    <location>
        <begin position="112"/>
        <end position="134"/>
    </location>
</feature>
<name>A0A086ZYK8_9BIFI</name>
<dbReference type="Pfam" id="PF12158">
    <property type="entry name" value="DUF3592"/>
    <property type="match status" value="1"/>
</dbReference>
<sequence length="145" mass="16214">MLFGGAVMLVSGLLMLFIFVAEIFGKYRLTKRATAMTSGTVLRRVEDKDSDGTVIDHHYVVRYEVDGVSYELNTLGIDYDREYHPGDPMDIDYDPDDPKAARATFNRPSGNTAWNIFFGSLCGAWTIGGVWIIAANIGPWLAKWE</sequence>
<organism evidence="3 4">
    <name type="scientific">Bifidobacterium biavatii DSM 23969</name>
    <dbReference type="NCBI Taxonomy" id="1437608"/>
    <lineage>
        <taxon>Bacteria</taxon>
        <taxon>Bacillati</taxon>
        <taxon>Actinomycetota</taxon>
        <taxon>Actinomycetes</taxon>
        <taxon>Bifidobacteriales</taxon>
        <taxon>Bifidobacteriaceae</taxon>
        <taxon>Bifidobacterium</taxon>
    </lineage>
</organism>
<evidence type="ECO:0000256" key="1">
    <source>
        <dbReference type="SAM" id="Phobius"/>
    </source>
</evidence>
<keyword evidence="1" id="KW-0472">Membrane</keyword>
<dbReference type="eggNOG" id="ENOG50322BB">
    <property type="taxonomic scope" value="Bacteria"/>
</dbReference>
<proteinExistence type="predicted"/>
<feature type="transmembrane region" description="Helical" evidence="1">
    <location>
        <begin position="6"/>
        <end position="24"/>
    </location>
</feature>
<evidence type="ECO:0000313" key="3">
    <source>
        <dbReference type="EMBL" id="KFI51608.1"/>
    </source>
</evidence>
<accession>A0A086ZYK8</accession>
<reference evidence="3 4" key="1">
    <citation type="submission" date="2014-03" db="EMBL/GenBank/DDBJ databases">
        <title>Genomics of Bifidobacteria.</title>
        <authorList>
            <person name="Ventura M."/>
            <person name="Milani C."/>
            <person name="Lugli G.A."/>
        </authorList>
    </citation>
    <scope>NUCLEOTIDE SEQUENCE [LARGE SCALE GENOMIC DNA]</scope>
    <source>
        <strain evidence="3 4">DSM 23969</strain>
    </source>
</reference>
<evidence type="ECO:0000259" key="2">
    <source>
        <dbReference type="Pfam" id="PF12158"/>
    </source>
</evidence>